<evidence type="ECO:0000256" key="3">
    <source>
        <dbReference type="SAM" id="MobiDB-lite"/>
    </source>
</evidence>
<dbReference type="InterPro" id="IPR011992">
    <property type="entry name" value="EF-hand-dom_pair"/>
</dbReference>
<evidence type="ECO:0000259" key="4">
    <source>
        <dbReference type="PROSITE" id="PS50222"/>
    </source>
</evidence>
<dbReference type="PROSITE" id="PS50222">
    <property type="entry name" value="EF_HAND_2"/>
    <property type="match status" value="1"/>
</dbReference>
<feature type="compositionally biased region" description="Basic and acidic residues" evidence="3">
    <location>
        <begin position="31"/>
        <end position="49"/>
    </location>
</feature>
<dbReference type="Proteomes" id="UP000481153">
    <property type="component" value="Unassembled WGS sequence"/>
</dbReference>
<keyword evidence="1" id="KW-0106">Calcium</keyword>
<dbReference type="InterPro" id="IPR018247">
    <property type="entry name" value="EF_Hand_1_Ca_BS"/>
</dbReference>
<feature type="region of interest" description="Disordered" evidence="3">
    <location>
        <begin position="805"/>
        <end position="874"/>
    </location>
</feature>
<dbReference type="PROSITE" id="PS00018">
    <property type="entry name" value="EF_HAND_1"/>
    <property type="match status" value="1"/>
</dbReference>
<dbReference type="AlphaFoldDB" id="A0A6G0X3T5"/>
<dbReference type="PANTHER" id="PTHR34894:SF5">
    <property type="entry name" value="EF-HAND DOMAIN-CONTAINING PROTEIN"/>
    <property type="match status" value="1"/>
</dbReference>
<feature type="compositionally biased region" description="Polar residues" evidence="3">
    <location>
        <begin position="841"/>
        <end position="859"/>
    </location>
</feature>
<reference evidence="5 6" key="1">
    <citation type="submission" date="2019-07" db="EMBL/GenBank/DDBJ databases">
        <title>Genomics analysis of Aphanomyces spp. identifies a new class of oomycete effector associated with host adaptation.</title>
        <authorList>
            <person name="Gaulin E."/>
        </authorList>
    </citation>
    <scope>NUCLEOTIDE SEQUENCE [LARGE SCALE GENOMIC DNA]</scope>
    <source>
        <strain evidence="5 6">ATCC 201684</strain>
    </source>
</reference>
<dbReference type="VEuPathDB" id="FungiDB:AeMF1_000533"/>
<evidence type="ECO:0000313" key="5">
    <source>
        <dbReference type="EMBL" id="KAF0734573.1"/>
    </source>
</evidence>
<name>A0A6G0X3T5_9STRA</name>
<feature type="region of interest" description="Disordered" evidence="3">
    <location>
        <begin position="1"/>
        <end position="62"/>
    </location>
</feature>
<comment type="caution">
    <text evidence="5">The sequence shown here is derived from an EMBL/GenBank/DDBJ whole genome shotgun (WGS) entry which is preliminary data.</text>
</comment>
<dbReference type="EMBL" id="VJMJ01000111">
    <property type="protein sequence ID" value="KAF0734573.1"/>
    <property type="molecule type" value="Genomic_DNA"/>
</dbReference>
<dbReference type="GO" id="GO:0005509">
    <property type="term" value="F:calcium ion binding"/>
    <property type="evidence" value="ECO:0007669"/>
    <property type="project" value="InterPro"/>
</dbReference>
<keyword evidence="2" id="KW-0175">Coiled coil</keyword>
<protein>
    <recommendedName>
        <fullName evidence="4">EF-hand domain-containing protein</fullName>
    </recommendedName>
</protein>
<sequence length="943" mass="108111">MMKRAAEHAQSAPILPPPTNHFPIESPLHAAYEKLLHDKTTSKRDDKTSKPTAPKSAFNADPSPQNTDLFAYTNALLYRITGRYLPASVVGDGTTQAAEVAHIQTDRELLTVIESVKEISHQFHEAAQLVLAHRRELGKLLLKLETTYLGVFEKLLAATMRFYYKYRQDHVEERHQQRRNTLALNTKIEELEESIRVLTHHIEAKESLIKSNRIKLRDLEQENASLRKNEEDAQAMQIEYRELKLYRLDFEKREEQIRKREETLSRKQEQLDVRARMLENHHKAEQSRRAEHARTMKEQIQKQFFESQSPEGELDDGTPTDETFVRITVETTTSATQTEVDDDGLWDIKDGVPKCVSKDARIRMHWRRFDAFVKCKNCHGRPKTSDVDKAYNELWDVKTRRKRWQMTAASEWTVPAVIEQFLTHLPRSALGLKYYSLPVVISRIEDIYDAKLVADCSDEDDGIAYEDLNQFVASFYLKICSGRQKAEIELYRLLISVKSLYRGSSMIRMFARFMHLLQPLPPTITPAAHPPVMADNADDDKADKDKKKATMSKREMDCVGLSKQSYLNQSYLRVYLHARHRALHHPTAGTSHIICVDDVKKWLPLEYAIEVLRWYLSYLPEEKLRAYCRQLEYNTAIYAGGVVSEPTGRRLTVRAHMRQSMLATGHNQPNPNENEKKYDAIVVVNVYLLLELIMDVLQLRNKEIDDELIALFAAGDQNNDKVLSFTEFCSILAPRVPHYNARRLLRMFREAVMASHSDANKPSFVISIATFIDVCTRHGLVSLIESDKLPCPFKVGHLSPAFVVVSNSNNNSHPPTKAKRRKTTRSAAQQADTKSKEQSPPRRSTTLPRETSHPQMSSRISRKDAQASASAALTSETGVQIIAVEGSKSNLSKSRTHQEEEIEEDIPSIVEEYLASPRTRLLETSYDDGEDIQEEINMMLDFV</sequence>
<evidence type="ECO:0000256" key="1">
    <source>
        <dbReference type="ARBA" id="ARBA00022837"/>
    </source>
</evidence>
<keyword evidence="6" id="KW-1185">Reference proteome</keyword>
<accession>A0A6G0X3T5</accession>
<organism evidence="5 6">
    <name type="scientific">Aphanomyces euteiches</name>
    <dbReference type="NCBI Taxonomy" id="100861"/>
    <lineage>
        <taxon>Eukaryota</taxon>
        <taxon>Sar</taxon>
        <taxon>Stramenopiles</taxon>
        <taxon>Oomycota</taxon>
        <taxon>Saprolegniomycetes</taxon>
        <taxon>Saprolegniales</taxon>
        <taxon>Verrucalvaceae</taxon>
        <taxon>Aphanomyces</taxon>
    </lineage>
</organism>
<proteinExistence type="predicted"/>
<dbReference type="InterPro" id="IPR002048">
    <property type="entry name" value="EF_hand_dom"/>
</dbReference>
<dbReference type="SUPFAM" id="SSF47473">
    <property type="entry name" value="EF-hand"/>
    <property type="match status" value="1"/>
</dbReference>
<evidence type="ECO:0000313" key="6">
    <source>
        <dbReference type="Proteomes" id="UP000481153"/>
    </source>
</evidence>
<dbReference type="PANTHER" id="PTHR34894">
    <property type="entry name" value="SAM-DEPENDENT METHYLTRANSFERASE RSMI, CONSERVED SITE"/>
    <property type="match status" value="1"/>
</dbReference>
<feature type="domain" description="EF-hand" evidence="4">
    <location>
        <begin position="703"/>
        <end position="738"/>
    </location>
</feature>
<evidence type="ECO:0000256" key="2">
    <source>
        <dbReference type="SAM" id="Coils"/>
    </source>
</evidence>
<feature type="coiled-coil region" evidence="2">
    <location>
        <begin position="188"/>
        <end position="303"/>
    </location>
</feature>
<gene>
    <name evidence="5" type="ORF">Ae201684_008815</name>
</gene>